<evidence type="ECO:0000259" key="2">
    <source>
        <dbReference type="SMART" id="SM00646"/>
    </source>
</evidence>
<dbReference type="PANTHER" id="PTHR30032">
    <property type="entry name" value="N-ACETYLMURAMOYL-L-ALANINE AMIDASE-RELATED"/>
    <property type="match status" value="1"/>
</dbReference>
<dbReference type="AlphaFoldDB" id="A0A0C2RI90"/>
<feature type="signal peptide" evidence="1">
    <location>
        <begin position="1"/>
        <end position="21"/>
    </location>
</feature>
<dbReference type="OrthoDB" id="9763643at2"/>
<protein>
    <submittedName>
        <fullName evidence="3">N-acetylmuramoyl-L-alanine amidase</fullName>
        <ecNumber evidence="3">3.5.1.28</ecNumber>
    </submittedName>
</protein>
<dbReference type="STRING" id="889306.KP78_13480"/>
<dbReference type="Gene3D" id="3.40.50.12090">
    <property type="match status" value="3"/>
</dbReference>
<dbReference type="SUPFAM" id="SSF53187">
    <property type="entry name" value="Zn-dependent exopeptidases"/>
    <property type="match status" value="1"/>
</dbReference>
<gene>
    <name evidence="3" type="ORF">KP78_13480</name>
</gene>
<dbReference type="Pfam" id="PF01520">
    <property type="entry name" value="Amidase_3"/>
    <property type="match status" value="1"/>
</dbReference>
<dbReference type="GO" id="GO:0008745">
    <property type="term" value="F:N-acetylmuramoyl-L-alanine amidase activity"/>
    <property type="evidence" value="ECO:0007669"/>
    <property type="project" value="UniProtKB-EC"/>
</dbReference>
<comment type="caution">
    <text evidence="3">The sequence shown here is derived from an EMBL/GenBank/DDBJ whole genome shotgun (WGS) entry which is preliminary data.</text>
</comment>
<name>A0A0C2RI90_9BACL</name>
<dbReference type="SMART" id="SM00646">
    <property type="entry name" value="Ami_3"/>
    <property type="match status" value="1"/>
</dbReference>
<dbReference type="Proteomes" id="UP000031938">
    <property type="component" value="Unassembled WGS sequence"/>
</dbReference>
<dbReference type="CDD" id="cd02696">
    <property type="entry name" value="MurNAc-LAA"/>
    <property type="match status" value="1"/>
</dbReference>
<evidence type="ECO:0000256" key="1">
    <source>
        <dbReference type="SAM" id="SignalP"/>
    </source>
</evidence>
<keyword evidence="1" id="KW-0732">Signal</keyword>
<sequence length="742" mass="82122">MRVVKSLLVLLLLSVVFPYSAEANTGKNIVVIDPGHGGIYSGTTGYSGGTTGYHEKHANLQVSLLLRDELQRRGYEVYMTRSTDRNFASPNSADLAARMKLANDYVNGKNDQSVFVSIHHNATSSPSFRGYETYYFDKANVNPNYPPDPLQVKYSPDSKRMAAEIHNGVLSNAPVPEGRGLIHEDFFVIRNAQMPSALIEVGYMTNPTEERLIKQRDFQTKVAAGIANGIDGYFDIYFVYDHTNKLLFKSTSNTEALNYAKARTNVRVIHKKTNKEIFNNISYQYGVYHSSQTTFKHYFVTEQEAINFASNWNNTRVVDNKGARVVWSNYLTQNYQVVHASQGILQKNYNSAGAIDYAKNYKNTYVIDTNSGYILWTNYLTKNFEVRHTSRGTLKAFYNEKEAVDYAKLWKNVNVINNKTGKNLFSTVDPNYSFVFKSDEVSAADRELTAIEVSKELYPNGFASNKQEKTVVLSTAVQFADALSAGPLAAQLGNAPILLTMPQNVNATLLNELKRLKATKVVIVGGTGAVSQTAFNTLTSIGYTVERISGNNRVETNTKINQKLTNVNSTMVVASNNYPDALGAAPVAVNNQSSIVLVDPNTIPASTLSYLQNKEVSIIGGTSVVSQKIEETIKKDLGADRVVRLSGQNRYETLAAVLNHYYKDLHSTTVLVSTGNNFPDALTASALSKKYSAPLILADQQLHPQIDQFMQTYGKENVVGKVITVGGVVENNVTNRIVNLTK</sequence>
<reference evidence="3 4" key="1">
    <citation type="submission" date="2015-01" db="EMBL/GenBank/DDBJ databases">
        <title>Genome sequencing of Jeotgalibacillus soli.</title>
        <authorList>
            <person name="Goh K.M."/>
            <person name="Chan K.-G."/>
            <person name="Yaakop A.S."/>
            <person name="Ee R."/>
            <person name="Gan H.M."/>
            <person name="Chan C.S."/>
        </authorList>
    </citation>
    <scope>NUCLEOTIDE SEQUENCE [LARGE SCALE GENOMIC DNA]</scope>
    <source>
        <strain evidence="3 4">P9</strain>
    </source>
</reference>
<dbReference type="RefSeq" id="WP_052474644.1">
    <property type="nucleotide sequence ID" value="NZ_JXRP01000009.1"/>
</dbReference>
<dbReference type="InterPro" id="IPR051922">
    <property type="entry name" value="Bact_Sporulation_Assoc"/>
</dbReference>
<keyword evidence="4" id="KW-1185">Reference proteome</keyword>
<dbReference type="PANTHER" id="PTHR30032:SF1">
    <property type="entry name" value="N-ACETYLMURAMOYL-L-ALANINE AMIDASE LYTC"/>
    <property type="match status" value="1"/>
</dbReference>
<dbReference type="InterPro" id="IPR002508">
    <property type="entry name" value="MurNAc-LAA_cat"/>
</dbReference>
<accession>A0A0C2RI90</accession>
<organism evidence="3 4">
    <name type="scientific">Jeotgalibacillus soli</name>
    <dbReference type="NCBI Taxonomy" id="889306"/>
    <lineage>
        <taxon>Bacteria</taxon>
        <taxon>Bacillati</taxon>
        <taxon>Bacillota</taxon>
        <taxon>Bacilli</taxon>
        <taxon>Bacillales</taxon>
        <taxon>Caryophanaceae</taxon>
        <taxon>Jeotgalibacillus</taxon>
    </lineage>
</organism>
<feature type="domain" description="MurNAc-LAA" evidence="2">
    <location>
        <begin position="106"/>
        <end position="231"/>
    </location>
</feature>
<dbReference type="Gene3D" id="3.40.630.40">
    <property type="entry name" value="Zn-dependent exopeptidases"/>
    <property type="match status" value="1"/>
</dbReference>
<evidence type="ECO:0000313" key="3">
    <source>
        <dbReference type="EMBL" id="KIL49880.1"/>
    </source>
</evidence>
<dbReference type="PATRIC" id="fig|889306.3.peg.1357"/>
<dbReference type="GO" id="GO:0009253">
    <property type="term" value="P:peptidoglycan catabolic process"/>
    <property type="evidence" value="ECO:0007669"/>
    <property type="project" value="InterPro"/>
</dbReference>
<proteinExistence type="predicted"/>
<keyword evidence="3" id="KW-0378">Hydrolase</keyword>
<dbReference type="InterPro" id="IPR007253">
    <property type="entry name" value="Cell_wall-bd_2"/>
</dbReference>
<feature type="chain" id="PRO_5039528446" evidence="1">
    <location>
        <begin position="22"/>
        <end position="742"/>
    </location>
</feature>
<dbReference type="EC" id="3.5.1.28" evidence="3"/>
<dbReference type="Pfam" id="PF04122">
    <property type="entry name" value="CW_binding_2"/>
    <property type="match status" value="3"/>
</dbReference>
<evidence type="ECO:0000313" key="4">
    <source>
        <dbReference type="Proteomes" id="UP000031938"/>
    </source>
</evidence>
<dbReference type="EMBL" id="JXRP01000009">
    <property type="protein sequence ID" value="KIL49880.1"/>
    <property type="molecule type" value="Genomic_DNA"/>
</dbReference>